<reference evidence="2" key="1">
    <citation type="submission" date="2023-06" db="EMBL/GenBank/DDBJ databases">
        <title>Genome-scale phylogeny and comparative genomics of the fungal order Sordariales.</title>
        <authorList>
            <consortium name="Lawrence Berkeley National Laboratory"/>
            <person name="Hensen N."/>
            <person name="Bonometti L."/>
            <person name="Westerberg I."/>
            <person name="Brannstrom I.O."/>
            <person name="Guillou S."/>
            <person name="Cros-Aarteil S."/>
            <person name="Calhoun S."/>
            <person name="Haridas S."/>
            <person name="Kuo A."/>
            <person name="Mondo S."/>
            <person name="Pangilinan J."/>
            <person name="Riley R."/>
            <person name="Labutti K."/>
            <person name="Andreopoulos B."/>
            <person name="Lipzen A."/>
            <person name="Chen C."/>
            <person name="Yanf M."/>
            <person name="Daum C."/>
            <person name="Ng V."/>
            <person name="Clum A."/>
            <person name="Steindorff A."/>
            <person name="Ohm R."/>
            <person name="Martin F."/>
            <person name="Silar P."/>
            <person name="Natvig D."/>
            <person name="Lalanne C."/>
            <person name="Gautier V."/>
            <person name="Ament-Velasquez S.L."/>
            <person name="Kruys A."/>
            <person name="Hutchinson M.I."/>
            <person name="Powell A.J."/>
            <person name="Barry K."/>
            <person name="Miller A.N."/>
            <person name="Grigoriev I.V."/>
            <person name="Debuchy R."/>
            <person name="Gladieux P."/>
            <person name="Thoren M.H."/>
            <person name="Johannesson H."/>
        </authorList>
    </citation>
    <scope>NUCLEOTIDE SEQUENCE</scope>
    <source>
        <strain evidence="2">PSN4</strain>
    </source>
</reference>
<evidence type="ECO:0000256" key="1">
    <source>
        <dbReference type="SAM" id="Phobius"/>
    </source>
</evidence>
<keyword evidence="3" id="KW-1185">Reference proteome</keyword>
<protein>
    <submittedName>
        <fullName evidence="2">Uncharacterized protein</fullName>
    </submittedName>
</protein>
<dbReference type="AlphaFoldDB" id="A0AAJ0B9X5"/>
<dbReference type="Proteomes" id="UP001239445">
    <property type="component" value="Unassembled WGS sequence"/>
</dbReference>
<comment type="caution">
    <text evidence="2">The sequence shown here is derived from an EMBL/GenBank/DDBJ whole genome shotgun (WGS) entry which is preliminary data.</text>
</comment>
<dbReference type="EMBL" id="MU839837">
    <property type="protein sequence ID" value="KAK1753424.1"/>
    <property type="molecule type" value="Genomic_DNA"/>
</dbReference>
<gene>
    <name evidence="2" type="ORF">QBC47DRAFT_42978</name>
</gene>
<name>A0AAJ0B9X5_9PEZI</name>
<accession>A0AAJ0B9X5</accession>
<keyword evidence="1" id="KW-1133">Transmembrane helix</keyword>
<organism evidence="2 3">
    <name type="scientific">Echria macrotheca</name>
    <dbReference type="NCBI Taxonomy" id="438768"/>
    <lineage>
        <taxon>Eukaryota</taxon>
        <taxon>Fungi</taxon>
        <taxon>Dikarya</taxon>
        <taxon>Ascomycota</taxon>
        <taxon>Pezizomycotina</taxon>
        <taxon>Sordariomycetes</taxon>
        <taxon>Sordariomycetidae</taxon>
        <taxon>Sordariales</taxon>
        <taxon>Schizotheciaceae</taxon>
        <taxon>Echria</taxon>
    </lineage>
</organism>
<sequence length="147" mass="16569">MAGVFFPLCIKTWVYTLAGFGTGLVISKQGWAGGDGALRIQALYTSSEIEDRGYDSKAAKSLLSREEAQGQNIKINLTDILQLFNFACCLTMLLRTVYINKRKKGRYYYYTRVSPVGLWFHLHLIYVHPITSQPLHPKCSLLFASAL</sequence>
<evidence type="ECO:0000313" key="3">
    <source>
        <dbReference type="Proteomes" id="UP001239445"/>
    </source>
</evidence>
<keyword evidence="1" id="KW-0472">Membrane</keyword>
<proteinExistence type="predicted"/>
<feature type="transmembrane region" description="Helical" evidence="1">
    <location>
        <begin position="80"/>
        <end position="98"/>
    </location>
</feature>
<evidence type="ECO:0000313" key="2">
    <source>
        <dbReference type="EMBL" id="KAK1753424.1"/>
    </source>
</evidence>
<keyword evidence="1" id="KW-0812">Transmembrane</keyword>